<dbReference type="PROSITE" id="PS51717">
    <property type="entry name" value="G_VLIG"/>
    <property type="match status" value="3"/>
</dbReference>
<comment type="similarity">
    <text evidence="1">Belongs to the TRAFAC class dynamin-like GTPase superfamily. Very large inducible GTPase (VLIG) family.</text>
</comment>
<proteinExistence type="inferred from homology"/>
<protein>
    <submittedName>
        <fullName evidence="4">Up-regulator of cell proliferation-like</fullName>
    </submittedName>
</protein>
<dbReference type="PANTHER" id="PTHR14819:SF18">
    <property type="entry name" value="INTERFERON-INDUCED VERY LARGE GTPASE 1"/>
    <property type="match status" value="1"/>
</dbReference>
<reference evidence="4" key="1">
    <citation type="submission" date="2022-03" db="EMBL/GenBank/DDBJ databases">
        <authorList>
            <person name="Alioto T."/>
            <person name="Alioto T."/>
            <person name="Gomez Garrido J."/>
        </authorList>
    </citation>
    <scope>NUCLEOTIDE SEQUENCE</scope>
</reference>
<dbReference type="Gene3D" id="3.40.50.300">
    <property type="entry name" value="P-loop containing nucleotide triphosphate hydrolases"/>
    <property type="match status" value="3"/>
</dbReference>
<feature type="compositionally biased region" description="Basic and acidic residues" evidence="2">
    <location>
        <begin position="2628"/>
        <end position="2639"/>
    </location>
</feature>
<gene>
    <name evidence="4" type="ORF">PECUL_23A019722</name>
</gene>
<feature type="region of interest" description="Disordered" evidence="2">
    <location>
        <begin position="2611"/>
        <end position="2655"/>
    </location>
</feature>
<keyword evidence="5" id="KW-1185">Reference proteome</keyword>
<dbReference type="SUPFAM" id="SSF52540">
    <property type="entry name" value="P-loop containing nucleoside triphosphate hydrolases"/>
    <property type="match status" value="3"/>
</dbReference>
<accession>A0AAD1STR3</accession>
<dbReference type="Pfam" id="PF25683">
    <property type="entry name" value="URGCP_GTPase"/>
    <property type="match status" value="3"/>
</dbReference>
<feature type="domain" description="VLIG-type G" evidence="3">
    <location>
        <begin position="2252"/>
        <end position="2498"/>
    </location>
</feature>
<dbReference type="Pfam" id="PF25496">
    <property type="entry name" value="URGCP"/>
    <property type="match status" value="3"/>
</dbReference>
<dbReference type="InterPro" id="IPR030383">
    <property type="entry name" value="G_VLIG_dom"/>
</dbReference>
<evidence type="ECO:0000256" key="2">
    <source>
        <dbReference type="SAM" id="MobiDB-lite"/>
    </source>
</evidence>
<dbReference type="InterPro" id="IPR027417">
    <property type="entry name" value="P-loop_NTPase"/>
</dbReference>
<sequence length="4333" mass="500470">MTIKIDHKQCWRLSESLHRLFPQIPRSVSLEFTKPFTDRQACSQDSQGWEPAVGQRYVYRGTALGGREPPSKKSIMSCVICRKRTIDEALQQLNLERYRASKLSLTDVLKIGKETFKKSTPQSIEDVPWYFLQNLMALDGSARNTRLDQSTLDIKTSNGQDEDLDFMNEVDVSNSIHPLDVLCLLLLCSDSFLQQEILTKMSMCQFAVPLLLPAGEGTECTFMLWAMRDILKRWRPRSLVDSKGCKEDNLVNIPMPTFSFVKMGKCNLSKSRILNHILSPVQQHHDFFVHQNMEGGNVLREISDGLVEIAWYFPGGRENSDLFLDPVAVTNLRGDLESNWKQFSFITQISSAVFIFTENINEKEYELLSNPDIGDTNYFLIIAPSSKHVNKATQKHIKMLYPVLKINRKNVLVKNSSVNDAELVKKLQIIMADLMKCSQHYVNLEDMSRMASELGIQIDENLEENQNARTVALEITKNIKDIVEYKNQTLTLQGTLWKKLAKVEKELCRMKKQGNQNAEDYRSKLVKERSELRMKQHQHASSDGMKKFIAAITNLSQTEKHYFLKWMKLYLDSNARRNLGTLQREYKENCYNLSANPERLIELDQRISNSSLGVEHFLRELGQYYEAECSMTSEGKIEQKQRKFGKLPGIAADLLLDGFPLELIDGDASNISLQWITDVLTELDHRIGRQCRMRVITVVGVQSTGKSTLLNTMFGLQFPVASGRCTRGAFVTLIKMRDNFQEELGCDFVLVIDTEGLKAPELATVEDSYEHDNELATLVVGLSDIAIINMAMENTAEMKDILQIVVHAFLRMKEIGKKPNCQFVHQNVSDVSAHEKNMRDRKKLLEQLDEMTNLAAKMEERSNITKFSDIMEYDLEEHSWYIPGLWHGVPPMASVNKGYSDNIFQLKKHLFESIKKQQKYRSSQNIHDFIKWIKSLWNAVKYEKFIFSFRNSLVAEAYNQLSMKYSELEWNFRKKSHQWMMETENEIQNCPPSELEKDMYAEIKAEMNKVLQEEESIMTEELDKYFESGCKYVHLIERYREDFFRSVTLLRNELADNLGNKCAEVIQIQRGRYEIQNVQDGYIKTIEDKASSLLENCRNAKHMLSDKELECEFERMWNKTLSDLPSSGLKKHNISQEMLEQLRKDMRHKAGYVNEKLNNVKSLAEFGQNGLGKDRKYAQSAWFKDIPETNHTEYWDKVCELSSSLMSKCDSQINEQIQLMKDYHETYCQELLNIINETLNQDSVRNLHLTPLFELDLKLIILGRAAPKFQKIHNNFFQENNPKFCLEKLKAQYYSTFKSIYHEKDESRIRAQRFCEMCLKPAMSEYMYKNLGGKIVDDILSSEDSIWYSSRTFFQFTLLKELLEDEIFDQYIKYNNHYESFVKNWIHKYIINKYKKTAGFESLKSTILASITKKVKTVLKKPKVLNSSSVSHCLKAFCEMLKKDLVISKNEIKAIIFQNTASTQQFISDIESILTNTEEQIKEDMKYFAIESVLYRVTLKPQDELFKKVFGCGKQCPFCKVPCEAGAADHKEHFASVHRPQGLGTYRCTESKALSHSICSTDVVGNTTFQNADTDWKPQPCKDYRKFYPDWTIQPDPTIGASDYWKFVFKEFNKQFSEQYSAKPAQIPEDWAVFKGTALGGREPPSKKSIVSYVLLLLSCLVSYGCLCVCQDNNAAGLFKWAVMKYKFRELDTLHDIWKNIQEKLDIKIRLTEAGLKEEITLNDIFNLVYFNNVSNSIHPLDVLCLLLLCSDSFLQQEILTKMSMCQFAVPLLLPAGEGTECTFMLWAMRDILKRWRPRSLVDSKGCKEDNLVNIPMPTFSFVKMGKCNLSKSRILNHILSPVQQHHDFFVHQNMEGGNVLREISDGLVEIAWYFPGGRENSDLFLDPVAVTNLRGDLESNWKQFSFITQISSAVFIFTENINEKEYELLSNPDIGDTNYFLIIAPSSKHVNKATQKHIKMLYPVLKINRKNVLVKNSSVNDAELVKKLQIIMADLMKCSQHYVNLEDMSRMASELGIQIDENLEENQNARTVALEITKNIKDIVEYKNQTLTLQGTLWKKLAKVEKELCRMKKQGNQNAEDYRSKLVKERSELRMKQHQHASSDGMKKFIAAITNLSQTEKHYFLKWMKLYLDSNARRNLGTLQREYKENCYNLSANPERLIELDQRISNSSLGVEHFLRELGQYYEAECSMTSEGKIEQKQRKFGKLPGIAADLLLDGFPLELIDGDASNISLQWITDVLTELDHRIGRQCRMRVITVVGVQSTGKSTLLNTMFGLQFPVASGRCTRGAFMTLIKMRDNFQEELGCDFVLVIDTEGLKAPELATVEDSYEHDNELATLVVGLSDIAIINMAMENTAEMKDILQIVVHAFLRMKEIGKKPNCQFVHQNVSDVSAHEKNMRDRKKLLEQLDEMTNLAAKMEERSNITKFSDIMEYDLEEHSWYIPGLWHGVPPMASVNKGYSDNIFQLKKHLFERRMTQAKGHISAGGTNMYHVAVVEPPSSAEADCSQRAGQKPDSTVSNILRPDQGCESHEEIDPFCPSTLYWLVHRLSKFNCKKETKCIILLYSDNRTNLKINITFSYSVFGSKPALAQTPVVLHAQEVPKLHVRKNDVSGHPLKTNKYSMHMSPEPDQRPGEDNRSFQPDFPPLRPDSSQYLQDKSGYMAMRSVFDVTHKDTSGTNTCESDEDKEMKPVNVNDKIRQFGEPVVRRKWPIDHKHSMAKQKTNSQSNKERLPNTLQVQGSQPMWEENEGRPSIPKSQSVISGESPEFTALVSRLKMGEYRETKLTLQDVLNIGQESMNDIELRTIENIPWYFLQNVMALNVNARNTTLKEPAQSEKTRDSLSRFQSFNDDEETDLSDSVHPLDVLCVLLNCSDHFLQQEIVTKMSMCQFAVPMLLPAGDGFNCTFMLWAMRDIVKRWRPHSLVDSKGFMEDNVVNIPMTTFSFVRLGKCTLSKSKFLNHLLSPAHAHYSIFVNQDMDCGNYPRNVSDGLVEISWFFPGGTGNSETFPEPFAVSNLHGDLKYNLAQFTFLTQISAAVFVFIESFTEEDYIVFSQLTNTKTHYYFVLSQNNDKQKMQMTRENLKKLSQELKVGMIKTHDRNAIQSVNDIQLIILGSMKDKDNQLSLENMIIKADKHKIKVDEDSVECQEARKHALSITRKIKDVAQYKKDTMRLQGDLWKEISGLEKEMCRMKNQGRCNTNTYRNQLIKKCFDLTKTQYQHQVPEGMKNFITSVTKLTGTEKCYFMKWMKFYLDSISRDNVPGLQAEYRRKSIAMSANTNELKGLSQNISDSSLGIEHFLREMGQFYEAECSMIKQKQISSNQRQFSHLPGIAADLLLGGFPLELIDGDASNIPLQWITDVLIELDTKTGGRCRMRVITVLGVQSTGKSTLLNTMFGLQFPVASGRCTRGAFMTLIKVKEDVRQGLGCDFILVIDTEGLKAPELSSMEDSYEHDNELATLVVGLSDITIINMAMENSAEMKDTLQIVVHAFLRMSEVGKKPNCHLVHQNVSDVTAHDKNMVGRANLLKELNDMTKVAAKMERRNKSMEFSDIIDYDPERYTWYIPGLWHGVPPMAPVNQGYSENVFKLRKYIFGFLKGRQSSLPQNTRSFIEWIKSLWNAVKHETFIFSFRNILVAEAYDQLSMKYSELEWDFRKRVHSHLATSENVIKNQYPENLQTGTSDMITNDIKNLLDNEEANMTNQLILFFKSGCANVHLVERYREDFLIHVKSLRKDLEVMASSKCWETVRIQNYKSEIQNMQSKFQESIEEKILKHLEIHKMSQSVQDERELKLDFDAFWDNILTELKVTRLRKHRIDVEILEQLKREMKNRPGAVNEKLNNVKSLKDYAQKRFDVIKDYIDIVFFSMKGIKEFFTKDCFKKLSHIARSLTADCHYYVMEKVNTKEDYNEVYCQEILFMINRKLDKAEVRKLQPTSLFEVDLKLHILGKAAPLFQKMHDDFGVNNDPKLLLNRFKPQYFSIFKNRLQHKDKSRNYAKQFYEQCLKPAVFEYIYKNLGKEIIDDMFQGVDAMRFRSRKHFQFSLLKDLLAINRFENYFQYVSQYENYVKNWISKYIAKKYGSSISSGNFLSKILSSITEKVRAALRDRKVQNSKNVSELLEIFSVELNKHLVLSKNAMKVTGFQNTSSIHQFSKDIEYFLNTMEKEFTSNIKSMDIETFFSNLTLKPHDELFQKIIGCGKKCPFCEVPCEAAGTKHENHFVTIHRPKGLAEYMWSESNVLCNSICSTDVLSNDSFINSDTDGKWHQYKDYRTIYPDWTIQPDRDMSSSNYWKYVLKQFNEQFAECFNAGPAEIPPEWQKITQTEALRSLQEMYNLK</sequence>
<evidence type="ECO:0000313" key="5">
    <source>
        <dbReference type="Proteomes" id="UP001295444"/>
    </source>
</evidence>
<dbReference type="GO" id="GO:0005525">
    <property type="term" value="F:GTP binding"/>
    <property type="evidence" value="ECO:0007669"/>
    <property type="project" value="InterPro"/>
</dbReference>
<evidence type="ECO:0000259" key="3">
    <source>
        <dbReference type="PROSITE" id="PS51717"/>
    </source>
</evidence>
<feature type="domain" description="VLIG-type G" evidence="3">
    <location>
        <begin position="3372"/>
        <end position="3618"/>
    </location>
</feature>
<feature type="region of interest" description="Disordered" evidence="2">
    <location>
        <begin position="2741"/>
        <end position="2763"/>
    </location>
</feature>
<name>A0AAD1STR3_PELCU</name>
<evidence type="ECO:0000313" key="4">
    <source>
        <dbReference type="EMBL" id="CAH2308103.1"/>
    </source>
</evidence>
<dbReference type="PANTHER" id="PTHR14819">
    <property type="entry name" value="GTP-BINDING"/>
    <property type="match status" value="1"/>
</dbReference>
<feature type="domain" description="VLIG-type G" evidence="3">
    <location>
        <begin position="690"/>
        <end position="934"/>
    </location>
</feature>
<dbReference type="EMBL" id="OW240918">
    <property type="protein sequence ID" value="CAH2308103.1"/>
    <property type="molecule type" value="Genomic_DNA"/>
</dbReference>
<dbReference type="Pfam" id="PF25974">
    <property type="entry name" value="URGCP_9th"/>
    <property type="match status" value="2"/>
</dbReference>
<dbReference type="Proteomes" id="UP001295444">
    <property type="component" value="Chromosome 07"/>
</dbReference>
<dbReference type="InterPro" id="IPR058641">
    <property type="entry name" value="GVIN1_dom"/>
</dbReference>
<evidence type="ECO:0000256" key="1">
    <source>
        <dbReference type="ARBA" id="ARBA00006828"/>
    </source>
</evidence>
<organism evidence="4 5">
    <name type="scientific">Pelobates cultripes</name>
    <name type="common">Western spadefoot toad</name>
    <dbReference type="NCBI Taxonomy" id="61616"/>
    <lineage>
        <taxon>Eukaryota</taxon>
        <taxon>Metazoa</taxon>
        <taxon>Chordata</taxon>
        <taxon>Craniata</taxon>
        <taxon>Vertebrata</taxon>
        <taxon>Euteleostomi</taxon>
        <taxon>Amphibia</taxon>
        <taxon>Batrachia</taxon>
        <taxon>Anura</taxon>
        <taxon>Pelobatoidea</taxon>
        <taxon>Pelobatidae</taxon>
        <taxon>Pelobates</taxon>
    </lineage>
</organism>
<dbReference type="InterPro" id="IPR057365">
    <property type="entry name" value="URGCP"/>
</dbReference>
<dbReference type="InterPro" id="IPR052986">
    <property type="entry name" value="VLIG_GTPase"/>
</dbReference>